<dbReference type="PROSITE" id="PS51257">
    <property type="entry name" value="PROKAR_LIPOPROTEIN"/>
    <property type="match status" value="1"/>
</dbReference>
<dbReference type="SUPFAM" id="SSF56524">
    <property type="entry name" value="Oxidoreductase molybdopterin-binding domain"/>
    <property type="match status" value="1"/>
</dbReference>
<dbReference type="AlphaFoldDB" id="A0A0W8FEN7"/>
<dbReference type="InterPro" id="IPR036374">
    <property type="entry name" value="OxRdtase_Mopterin-bd_sf"/>
</dbReference>
<dbReference type="InterPro" id="IPR000572">
    <property type="entry name" value="OxRdtase_Mopterin-bd_dom"/>
</dbReference>
<dbReference type="EMBL" id="LNQE01001303">
    <property type="protein sequence ID" value="KUG19322.1"/>
    <property type="molecule type" value="Genomic_DNA"/>
</dbReference>
<comment type="caution">
    <text evidence="2">The sequence shown here is derived from an EMBL/GenBank/DDBJ whole genome shotgun (WGS) entry which is preliminary data.</text>
</comment>
<sequence length="241" mass="26253">MSIPRLMAALLIFILALLLACSLLAEGGGRTSPLLHALELREYGGESLSSIADLDMPSIGEIQYIDRDDYRLTIGGCVTAPRSYTYSEVVDNFTAHGAIAPIYLMDGRNATIYWEGVLVADLIQAAGQRDGANTVIFHARDGYSTSLPLAYIIENDIIMAYRANGVTLPADLGFPFILVAKGKWGYKWIRWITFIEVSDNDGYRGYWESRGCSNEGDVEVGNGTLCRADDRDADPPAGGIS</sequence>
<dbReference type="CDD" id="cd00321">
    <property type="entry name" value="SO_family_Moco"/>
    <property type="match status" value="1"/>
</dbReference>
<reference evidence="2" key="1">
    <citation type="journal article" date="2015" name="Proc. Natl. Acad. Sci. U.S.A.">
        <title>Networks of energetic and metabolic interactions define dynamics in microbial communities.</title>
        <authorList>
            <person name="Embree M."/>
            <person name="Liu J.K."/>
            <person name="Al-Bassam M.M."/>
            <person name="Zengler K."/>
        </authorList>
    </citation>
    <scope>NUCLEOTIDE SEQUENCE</scope>
</reference>
<protein>
    <submittedName>
        <fullName evidence="2">Putative sulfite oxidase</fullName>
    </submittedName>
</protein>
<dbReference type="Gene3D" id="3.90.420.10">
    <property type="entry name" value="Oxidoreductase, molybdopterin-binding domain"/>
    <property type="match status" value="1"/>
</dbReference>
<dbReference type="PANTHER" id="PTHR43032">
    <property type="entry name" value="PROTEIN-METHIONINE-SULFOXIDE REDUCTASE"/>
    <property type="match status" value="1"/>
</dbReference>
<organism evidence="2">
    <name type="scientific">hydrocarbon metagenome</name>
    <dbReference type="NCBI Taxonomy" id="938273"/>
    <lineage>
        <taxon>unclassified sequences</taxon>
        <taxon>metagenomes</taxon>
        <taxon>ecological metagenomes</taxon>
    </lineage>
</organism>
<gene>
    <name evidence="2" type="ORF">ASZ90_010979</name>
</gene>
<accession>A0A0W8FEN7</accession>
<dbReference type="Pfam" id="PF00174">
    <property type="entry name" value="Oxidored_molyb"/>
    <property type="match status" value="1"/>
</dbReference>
<evidence type="ECO:0000259" key="1">
    <source>
        <dbReference type="Pfam" id="PF00174"/>
    </source>
</evidence>
<proteinExistence type="predicted"/>
<evidence type="ECO:0000313" key="2">
    <source>
        <dbReference type="EMBL" id="KUG19322.1"/>
    </source>
</evidence>
<feature type="domain" description="Oxidoreductase molybdopterin-binding" evidence="1">
    <location>
        <begin position="61"/>
        <end position="207"/>
    </location>
</feature>
<name>A0A0W8FEN7_9ZZZZ</name>
<dbReference type="PANTHER" id="PTHR43032:SF2">
    <property type="entry name" value="BLL0505 PROTEIN"/>
    <property type="match status" value="1"/>
</dbReference>